<feature type="domain" description="Tyr recombinase" evidence="5">
    <location>
        <begin position="184"/>
        <end position="384"/>
    </location>
</feature>
<dbReference type="Gene3D" id="1.10.443.10">
    <property type="entry name" value="Intergrase catalytic core"/>
    <property type="match status" value="1"/>
</dbReference>
<dbReference type="CDD" id="cd01189">
    <property type="entry name" value="INT_ICEBs1_C_like"/>
    <property type="match status" value="1"/>
</dbReference>
<proteinExistence type="predicted"/>
<evidence type="ECO:0000259" key="5">
    <source>
        <dbReference type="PROSITE" id="PS51898"/>
    </source>
</evidence>
<dbReference type="Pfam" id="PF14659">
    <property type="entry name" value="Phage_int_SAM_3"/>
    <property type="match status" value="1"/>
</dbReference>
<dbReference type="AlphaFoldDB" id="A0A3G8YGA2"/>
<keyword evidence="3" id="KW-0233">DNA recombination</keyword>
<reference evidence="7 8" key="1">
    <citation type="submission" date="2018-11" db="EMBL/GenBank/DDBJ databases">
        <title>Deinococcus shelandsis sp. nov., isolated from South Shetland Islands soil of Antarctica.</title>
        <authorList>
            <person name="Tian J."/>
        </authorList>
    </citation>
    <scope>NUCLEOTIDE SEQUENCE [LARGE SCALE GENOMIC DNA]</scope>
    <source>
        <strain evidence="7 8">S14-83T</strain>
    </source>
</reference>
<evidence type="ECO:0000256" key="2">
    <source>
        <dbReference type="ARBA" id="ARBA00023125"/>
    </source>
</evidence>
<dbReference type="PROSITE" id="PS51898">
    <property type="entry name" value="TYR_RECOMBINASE"/>
    <property type="match status" value="1"/>
</dbReference>
<dbReference type="RefSeq" id="WP_124871331.1">
    <property type="nucleotide sequence ID" value="NZ_CP034183.1"/>
</dbReference>
<dbReference type="OrthoDB" id="73608at2"/>
<name>A0A3G8YGA2_9DEIO</name>
<gene>
    <name evidence="7" type="ORF">EHF33_11080</name>
</gene>
<dbReference type="InterPro" id="IPR002104">
    <property type="entry name" value="Integrase_catalytic"/>
</dbReference>
<evidence type="ECO:0000256" key="3">
    <source>
        <dbReference type="ARBA" id="ARBA00023172"/>
    </source>
</evidence>
<dbReference type="PANTHER" id="PTHR30349">
    <property type="entry name" value="PHAGE INTEGRASE-RELATED"/>
    <property type="match status" value="1"/>
</dbReference>
<dbReference type="InterPro" id="IPR044068">
    <property type="entry name" value="CB"/>
</dbReference>
<dbReference type="InterPro" id="IPR050090">
    <property type="entry name" value="Tyrosine_recombinase_XerCD"/>
</dbReference>
<keyword evidence="1" id="KW-0229">DNA integration</keyword>
<protein>
    <submittedName>
        <fullName evidence="7">Site-specific integrase</fullName>
    </submittedName>
</protein>
<sequence>MVNEKKSHGQGSINVEVNSNGVGKYRAQVMLGNDDCGKPRRFSRTFASRKQAQQYLRDLEVQHRNGVLGNPNRVTLMEAIEMLLESKEGKRAPKTIYEYRVEARRYIAPTLGKMMLKDVTVLVLEHYYASLNQMKKGGAPLSASVQSHIRTLLNQTFKDAAKRKLVGVNENPCVHVRPEPAKRHQPKSWSECAFTEEETTQFLKKTKDDRWSVIFSLVVRSGLRNGEACGLKWEDIDFASAVLHVRRTRSLVGGRPVEGPPKSRTSIRDIPLSPYLLTMLKEHQVGQRLEANYAGWPNNGYVFTTTRGKPLELGVVLKQMHRLCDLAGVPRKRVHDLRHTFATLALANSPMQAAVSRVLGHSRLSLTLDRYQSVFERERRAAVASLDHVLSMDR</sequence>
<keyword evidence="8" id="KW-1185">Reference proteome</keyword>
<evidence type="ECO:0000259" key="6">
    <source>
        <dbReference type="PROSITE" id="PS51900"/>
    </source>
</evidence>
<dbReference type="KEGG" id="dph:EHF33_11080"/>
<feature type="domain" description="Core-binding (CB)" evidence="6">
    <location>
        <begin position="74"/>
        <end position="161"/>
    </location>
</feature>
<dbReference type="PROSITE" id="PS51900">
    <property type="entry name" value="CB"/>
    <property type="match status" value="1"/>
</dbReference>
<dbReference type="InterPro" id="IPR004107">
    <property type="entry name" value="Integrase_SAM-like_N"/>
</dbReference>
<dbReference type="SUPFAM" id="SSF56349">
    <property type="entry name" value="DNA breaking-rejoining enzymes"/>
    <property type="match status" value="1"/>
</dbReference>
<dbReference type="GO" id="GO:0015074">
    <property type="term" value="P:DNA integration"/>
    <property type="evidence" value="ECO:0007669"/>
    <property type="project" value="UniProtKB-KW"/>
</dbReference>
<accession>A0A3G8YGA2</accession>
<dbReference type="Gene3D" id="1.10.150.130">
    <property type="match status" value="1"/>
</dbReference>
<dbReference type="EMBL" id="CP034183">
    <property type="protein sequence ID" value="AZI43217.1"/>
    <property type="molecule type" value="Genomic_DNA"/>
</dbReference>
<evidence type="ECO:0000256" key="4">
    <source>
        <dbReference type="PROSITE-ProRule" id="PRU01248"/>
    </source>
</evidence>
<evidence type="ECO:0000313" key="7">
    <source>
        <dbReference type="EMBL" id="AZI43217.1"/>
    </source>
</evidence>
<evidence type="ECO:0000313" key="8">
    <source>
        <dbReference type="Proteomes" id="UP000276417"/>
    </source>
</evidence>
<dbReference type="InterPro" id="IPR013762">
    <property type="entry name" value="Integrase-like_cat_sf"/>
</dbReference>
<dbReference type="InterPro" id="IPR011010">
    <property type="entry name" value="DNA_brk_join_enz"/>
</dbReference>
<dbReference type="Pfam" id="PF00589">
    <property type="entry name" value="Phage_integrase"/>
    <property type="match status" value="1"/>
</dbReference>
<keyword evidence="2 4" id="KW-0238">DNA-binding</keyword>
<dbReference type="Proteomes" id="UP000276417">
    <property type="component" value="Chromosome 1"/>
</dbReference>
<dbReference type="GO" id="GO:0003677">
    <property type="term" value="F:DNA binding"/>
    <property type="evidence" value="ECO:0007669"/>
    <property type="project" value="UniProtKB-UniRule"/>
</dbReference>
<dbReference type="InterPro" id="IPR010998">
    <property type="entry name" value="Integrase_recombinase_N"/>
</dbReference>
<organism evidence="7 8">
    <name type="scientific">Deinococcus psychrotolerans</name>
    <dbReference type="NCBI Taxonomy" id="2489213"/>
    <lineage>
        <taxon>Bacteria</taxon>
        <taxon>Thermotogati</taxon>
        <taxon>Deinococcota</taxon>
        <taxon>Deinococci</taxon>
        <taxon>Deinococcales</taxon>
        <taxon>Deinococcaceae</taxon>
        <taxon>Deinococcus</taxon>
    </lineage>
</organism>
<dbReference type="GO" id="GO:0006310">
    <property type="term" value="P:DNA recombination"/>
    <property type="evidence" value="ECO:0007669"/>
    <property type="project" value="UniProtKB-KW"/>
</dbReference>
<evidence type="ECO:0000256" key="1">
    <source>
        <dbReference type="ARBA" id="ARBA00022908"/>
    </source>
</evidence>